<feature type="chain" id="PRO_5007294364" description="Extracellular membrane protein CFEM domain-containing protein" evidence="2">
    <location>
        <begin position="21"/>
        <end position="233"/>
    </location>
</feature>
<evidence type="ECO:0000256" key="1">
    <source>
        <dbReference type="SAM" id="MobiDB-lite"/>
    </source>
</evidence>
<organism evidence="3 4">
    <name type="scientific">Conidiobolus coronatus (strain ATCC 28846 / CBS 209.66 / NRRL 28638)</name>
    <name type="common">Delacroixia coronata</name>
    <dbReference type="NCBI Taxonomy" id="796925"/>
    <lineage>
        <taxon>Eukaryota</taxon>
        <taxon>Fungi</taxon>
        <taxon>Fungi incertae sedis</taxon>
        <taxon>Zoopagomycota</taxon>
        <taxon>Entomophthoromycotina</taxon>
        <taxon>Entomophthoromycetes</taxon>
        <taxon>Entomophthorales</taxon>
        <taxon>Ancylistaceae</taxon>
        <taxon>Conidiobolus</taxon>
    </lineage>
</organism>
<keyword evidence="2" id="KW-0732">Signal</keyword>
<keyword evidence="4" id="KW-1185">Reference proteome</keyword>
<sequence>MKLITIIPLLLLSINSEEEGHQMPCNYEMEAECLGVTHQRINSCAGDPNCRCQASQDLFQCYQICPSNHSGDFEEVQMEIGNYCSFGMGPGPGIPVVPGPPVIAGAQPSLPPGVALPPAPMPSLPAGAQPTIQPANPGISSWANQPIPTNVAVPTASGAPPTMVPPPPLNPNNQSQNNGQIQGSWTYATGYGNHNSQNPNMSNAFTSKRNSANREQISVISVALVVFIGLLLN</sequence>
<protein>
    <recommendedName>
        <fullName evidence="5">Extracellular membrane protein CFEM domain-containing protein</fullName>
    </recommendedName>
</protein>
<evidence type="ECO:0000256" key="2">
    <source>
        <dbReference type="SAM" id="SignalP"/>
    </source>
</evidence>
<feature type="signal peptide" evidence="2">
    <location>
        <begin position="1"/>
        <end position="20"/>
    </location>
</feature>
<feature type="compositionally biased region" description="Low complexity" evidence="1">
    <location>
        <begin position="171"/>
        <end position="182"/>
    </location>
</feature>
<gene>
    <name evidence="3" type="ORF">CONCODRAFT_166395</name>
</gene>
<dbReference type="EMBL" id="KQ964567">
    <property type="protein sequence ID" value="KXN68629.1"/>
    <property type="molecule type" value="Genomic_DNA"/>
</dbReference>
<feature type="region of interest" description="Disordered" evidence="1">
    <location>
        <begin position="156"/>
        <end position="185"/>
    </location>
</feature>
<evidence type="ECO:0000313" key="3">
    <source>
        <dbReference type="EMBL" id="KXN68629.1"/>
    </source>
</evidence>
<dbReference type="AlphaFoldDB" id="A0A137P180"/>
<dbReference type="Proteomes" id="UP000070444">
    <property type="component" value="Unassembled WGS sequence"/>
</dbReference>
<evidence type="ECO:0000313" key="4">
    <source>
        <dbReference type="Proteomes" id="UP000070444"/>
    </source>
</evidence>
<name>A0A137P180_CONC2</name>
<reference evidence="3 4" key="1">
    <citation type="journal article" date="2015" name="Genome Biol. Evol.">
        <title>Phylogenomic analyses indicate that early fungi evolved digesting cell walls of algal ancestors of land plants.</title>
        <authorList>
            <person name="Chang Y."/>
            <person name="Wang S."/>
            <person name="Sekimoto S."/>
            <person name="Aerts A.L."/>
            <person name="Choi C."/>
            <person name="Clum A."/>
            <person name="LaButti K.M."/>
            <person name="Lindquist E.A."/>
            <person name="Yee Ngan C."/>
            <person name="Ohm R.A."/>
            <person name="Salamov A.A."/>
            <person name="Grigoriev I.V."/>
            <person name="Spatafora J.W."/>
            <person name="Berbee M.L."/>
        </authorList>
    </citation>
    <scope>NUCLEOTIDE SEQUENCE [LARGE SCALE GENOMIC DNA]</scope>
    <source>
        <strain evidence="3 4">NRRL 28638</strain>
    </source>
</reference>
<accession>A0A137P180</accession>
<evidence type="ECO:0008006" key="5">
    <source>
        <dbReference type="Google" id="ProtNLM"/>
    </source>
</evidence>
<proteinExistence type="predicted"/>